<sequence length="535" mass="60714">MVRVGSGGVRRNNVPSPRHFTFTTWHQHGGLFRRQTDIITALLGVSVVMLYSAYFMNLTGYPGQTTTYKKTPDHQKQPGSLANSNTIDDLRKDSKLSILPQNNTSADNTAKPVVIAHVVSLIKCAEATSVTGFLDAAAVLRHSIHKTSVHTIDPQTFQPVSKYSYQMYAIVHAENCANHARGLAGLGYTTLMRHNPVNRSDIINESYRHFVQYENCCGLDEFIKLYAYTLLDHPISVHWDMDVLVMQPLDELYDSMLYDKDSPQGQAARANLHLSYPLQPLPDRIDAFYTKDVTSSQPWEMRQGVQGGFLVARPSLEIFQKYKDFITEGDYIKGRGNGFGWGGLGFGGFQGAMAYQGATAYMYDIIYPGHAVPLNPCIYNQVVADVLWRGPHAMEFHMQCRQYPHEGYTFTNNTIEYSACQDCRITPVADTKTVHYTACKKPWECIDPKPRRPRDKAHVYRLENLTNRTTCHLLFAEWFRTRREFEQLLARAVEPATAEGQFLPDAFLGYCKKRWKYIPMVPPPEGFDVNSLYGM</sequence>
<dbReference type="SUPFAM" id="SSF53448">
    <property type="entry name" value="Nucleotide-diphospho-sugar transferases"/>
    <property type="match status" value="1"/>
</dbReference>
<evidence type="ECO:0000256" key="1">
    <source>
        <dbReference type="SAM" id="MobiDB-lite"/>
    </source>
</evidence>
<gene>
    <name evidence="3" type="ORF">SEMRO_1528_G279950.1</name>
</gene>
<comment type="caution">
    <text evidence="3">The sequence shown here is derived from an EMBL/GenBank/DDBJ whole genome shotgun (WGS) entry which is preliminary data.</text>
</comment>
<dbReference type="AlphaFoldDB" id="A0A9N8HR58"/>
<evidence type="ECO:0000256" key="2">
    <source>
        <dbReference type="SAM" id="Phobius"/>
    </source>
</evidence>
<name>A0A9N8HR58_9STRA</name>
<feature type="compositionally biased region" description="Polar residues" evidence="1">
    <location>
        <begin position="77"/>
        <end position="87"/>
    </location>
</feature>
<dbReference type="InterPro" id="IPR029044">
    <property type="entry name" value="Nucleotide-diphossugar_trans"/>
</dbReference>
<proteinExistence type="predicted"/>
<protein>
    <submittedName>
        <fullName evidence="3">Uncharacterized protein</fullName>
    </submittedName>
</protein>
<accession>A0A9N8HR58</accession>
<dbReference type="OrthoDB" id="42013at2759"/>
<dbReference type="Proteomes" id="UP001153069">
    <property type="component" value="Unassembled WGS sequence"/>
</dbReference>
<dbReference type="EMBL" id="CAICTM010001526">
    <property type="protein sequence ID" value="CAB9524363.1"/>
    <property type="molecule type" value="Genomic_DNA"/>
</dbReference>
<organism evidence="3 4">
    <name type="scientific">Seminavis robusta</name>
    <dbReference type="NCBI Taxonomy" id="568900"/>
    <lineage>
        <taxon>Eukaryota</taxon>
        <taxon>Sar</taxon>
        <taxon>Stramenopiles</taxon>
        <taxon>Ochrophyta</taxon>
        <taxon>Bacillariophyta</taxon>
        <taxon>Bacillariophyceae</taxon>
        <taxon>Bacillariophycidae</taxon>
        <taxon>Naviculales</taxon>
        <taxon>Naviculaceae</taxon>
        <taxon>Seminavis</taxon>
    </lineage>
</organism>
<feature type="transmembrane region" description="Helical" evidence="2">
    <location>
        <begin position="38"/>
        <end position="56"/>
    </location>
</feature>
<keyword evidence="2" id="KW-0472">Membrane</keyword>
<dbReference type="PANTHER" id="PTHR11183">
    <property type="entry name" value="GLYCOGENIN SUBFAMILY MEMBER"/>
    <property type="match status" value="1"/>
</dbReference>
<keyword evidence="2" id="KW-1133">Transmembrane helix</keyword>
<evidence type="ECO:0000313" key="4">
    <source>
        <dbReference type="Proteomes" id="UP001153069"/>
    </source>
</evidence>
<dbReference type="Gene3D" id="3.90.550.10">
    <property type="entry name" value="Spore Coat Polysaccharide Biosynthesis Protein SpsA, Chain A"/>
    <property type="match status" value="1"/>
</dbReference>
<reference evidence="3" key="1">
    <citation type="submission" date="2020-06" db="EMBL/GenBank/DDBJ databases">
        <authorList>
            <consortium name="Plant Systems Biology data submission"/>
        </authorList>
    </citation>
    <scope>NUCLEOTIDE SEQUENCE</scope>
    <source>
        <strain evidence="3">D6</strain>
    </source>
</reference>
<keyword evidence="2" id="KW-0812">Transmembrane</keyword>
<evidence type="ECO:0000313" key="3">
    <source>
        <dbReference type="EMBL" id="CAB9524363.1"/>
    </source>
</evidence>
<keyword evidence="4" id="KW-1185">Reference proteome</keyword>
<feature type="region of interest" description="Disordered" evidence="1">
    <location>
        <begin position="67"/>
        <end position="87"/>
    </location>
</feature>
<dbReference type="InterPro" id="IPR050587">
    <property type="entry name" value="GNT1/Glycosyltrans_8"/>
</dbReference>